<evidence type="ECO:0000313" key="2">
    <source>
        <dbReference type="Proteomes" id="UP001485043"/>
    </source>
</evidence>
<name>A0AAW1RII2_9CHLO</name>
<protein>
    <submittedName>
        <fullName evidence="1">Uncharacterized protein</fullName>
    </submittedName>
</protein>
<gene>
    <name evidence="1" type="ORF">WJX84_004533</name>
</gene>
<dbReference type="Proteomes" id="UP001485043">
    <property type="component" value="Unassembled WGS sequence"/>
</dbReference>
<dbReference type="AlphaFoldDB" id="A0AAW1RII2"/>
<keyword evidence="2" id="KW-1185">Reference proteome</keyword>
<accession>A0AAW1RII2</accession>
<dbReference type="EMBL" id="JALJOV010002148">
    <property type="protein sequence ID" value="KAK9833596.1"/>
    <property type="molecule type" value="Genomic_DNA"/>
</dbReference>
<reference evidence="1 2" key="1">
    <citation type="journal article" date="2024" name="Nat. Commun.">
        <title>Phylogenomics reveals the evolutionary origins of lichenization in chlorophyte algae.</title>
        <authorList>
            <person name="Puginier C."/>
            <person name="Libourel C."/>
            <person name="Otte J."/>
            <person name="Skaloud P."/>
            <person name="Haon M."/>
            <person name="Grisel S."/>
            <person name="Petersen M."/>
            <person name="Berrin J.G."/>
            <person name="Delaux P.M."/>
            <person name="Dal Grande F."/>
            <person name="Keller J."/>
        </authorList>
    </citation>
    <scope>NUCLEOTIDE SEQUENCE [LARGE SCALE GENOMIC DNA]</scope>
    <source>
        <strain evidence="1 2">SAG 2523</strain>
    </source>
</reference>
<comment type="caution">
    <text evidence="1">The sequence shown here is derived from an EMBL/GenBank/DDBJ whole genome shotgun (WGS) entry which is preliminary data.</text>
</comment>
<organism evidence="1 2">
    <name type="scientific">Apatococcus fuscideae</name>
    <dbReference type="NCBI Taxonomy" id="2026836"/>
    <lineage>
        <taxon>Eukaryota</taxon>
        <taxon>Viridiplantae</taxon>
        <taxon>Chlorophyta</taxon>
        <taxon>core chlorophytes</taxon>
        <taxon>Trebouxiophyceae</taxon>
        <taxon>Chlorellales</taxon>
        <taxon>Chlorellaceae</taxon>
        <taxon>Apatococcus</taxon>
    </lineage>
</organism>
<evidence type="ECO:0000313" key="1">
    <source>
        <dbReference type="EMBL" id="KAK9833596.1"/>
    </source>
</evidence>
<sequence length="181" mass="19930">MSGLIRPNLSSCSAKTALYLKQPLRLLGRRCTRQRCEARASDKGPPSRRLLLGVLKASLTLGTAAGLETWARPPVLPSVTIPADQNSIQTAKAAFRNAQELAAQKQHEAAIGKYSEVIDGVPQEYTLCMRSLLGRRDSLLALGKNEAAGRDARQEWVWGRGIRWPGWYIIAAILIRNEIVD</sequence>
<proteinExistence type="predicted"/>